<protein>
    <submittedName>
        <fullName evidence="2">Uncharacterized protein</fullName>
    </submittedName>
</protein>
<feature type="chain" id="PRO_5002545271" evidence="1">
    <location>
        <begin position="18"/>
        <end position="86"/>
    </location>
</feature>
<dbReference type="Proteomes" id="UP000034164">
    <property type="component" value="Unassembled WGS sequence"/>
</dbReference>
<keyword evidence="1" id="KW-0732">Signal</keyword>
<dbReference type="EMBL" id="LCZI01000963">
    <property type="protein sequence ID" value="KKZ63592.1"/>
    <property type="molecule type" value="Genomic_DNA"/>
</dbReference>
<evidence type="ECO:0000313" key="2">
    <source>
        <dbReference type="EMBL" id="KKZ63592.1"/>
    </source>
</evidence>
<dbReference type="OrthoDB" id="4188586at2759"/>
<comment type="caution">
    <text evidence="2">The sequence shown here is derived from an EMBL/GenBank/DDBJ whole genome shotgun (WGS) entry which is preliminary data.</text>
</comment>
<reference evidence="3" key="1">
    <citation type="journal article" date="2015" name="PLoS Genet.">
        <title>The dynamic genome and transcriptome of the human fungal pathogen Blastomyces and close relative Emmonsia.</title>
        <authorList>
            <person name="Munoz J.F."/>
            <person name="Gauthier G.M."/>
            <person name="Desjardins C.A."/>
            <person name="Gallo J.E."/>
            <person name="Holder J."/>
            <person name="Sullivan T.D."/>
            <person name="Marty A.J."/>
            <person name="Carmen J.C."/>
            <person name="Chen Z."/>
            <person name="Ding L."/>
            <person name="Gujja S."/>
            <person name="Magrini V."/>
            <person name="Misas E."/>
            <person name="Mitreva M."/>
            <person name="Priest M."/>
            <person name="Saif S."/>
            <person name="Whiston E.A."/>
            <person name="Young S."/>
            <person name="Zeng Q."/>
            <person name="Goldman W.E."/>
            <person name="Mardis E.R."/>
            <person name="Taylor J.W."/>
            <person name="McEwen J.G."/>
            <person name="Clay O.K."/>
            <person name="Klein B.S."/>
            <person name="Cuomo C.A."/>
        </authorList>
    </citation>
    <scope>NUCLEOTIDE SEQUENCE [LARGE SCALE GENOMIC DNA]</scope>
    <source>
        <strain evidence="3">UAMH 3008</strain>
    </source>
</reference>
<dbReference type="VEuPathDB" id="FungiDB:EMCG_02129"/>
<dbReference type="AlphaFoldDB" id="A0A0G2HZ35"/>
<proteinExistence type="predicted"/>
<evidence type="ECO:0000256" key="1">
    <source>
        <dbReference type="SAM" id="SignalP"/>
    </source>
</evidence>
<evidence type="ECO:0000313" key="3">
    <source>
        <dbReference type="Proteomes" id="UP000034164"/>
    </source>
</evidence>
<gene>
    <name evidence="2" type="ORF">EMCG_02129</name>
</gene>
<organism evidence="2 3">
    <name type="scientific">[Emmonsia] crescens</name>
    <dbReference type="NCBI Taxonomy" id="73230"/>
    <lineage>
        <taxon>Eukaryota</taxon>
        <taxon>Fungi</taxon>
        <taxon>Dikarya</taxon>
        <taxon>Ascomycota</taxon>
        <taxon>Pezizomycotina</taxon>
        <taxon>Eurotiomycetes</taxon>
        <taxon>Eurotiomycetidae</taxon>
        <taxon>Onygenales</taxon>
        <taxon>Ajellomycetaceae</taxon>
        <taxon>Emergomyces</taxon>
    </lineage>
</organism>
<sequence>MKITIVALLGLVSVAAAWGTKKTPKNGEAGWDYCGTYTTCYSDADCQRDPVCKSQTLYGDPDYIGCGVDIFQPHTCWSWVEHLIEM</sequence>
<accession>A0A0G2HZ35</accession>
<feature type="signal peptide" evidence="1">
    <location>
        <begin position="1"/>
        <end position="17"/>
    </location>
</feature>
<name>A0A0G2HZ35_9EURO</name>